<evidence type="ECO:0000313" key="3">
    <source>
        <dbReference type="WBParaSite" id="GPUH_0002336101-mRNA-1"/>
    </source>
</evidence>
<gene>
    <name evidence="1" type="ORF">GPUH_LOCUS23331</name>
</gene>
<dbReference type="WBParaSite" id="GPUH_0002336101-mRNA-1">
    <property type="protein sequence ID" value="GPUH_0002336101-mRNA-1"/>
    <property type="gene ID" value="GPUH_0002336101"/>
</dbReference>
<dbReference type="AlphaFoldDB" id="A0A183EQU0"/>
<protein>
    <submittedName>
        <fullName evidence="3">PAS domain-containing protein</fullName>
    </submittedName>
</protein>
<accession>A0A183EQU0</accession>
<sequence length="155" mass="17425">MENGHIGDGLTARRWLVTVEPVDALSLACTLGAKGRIFRVDDGMATLLGYVSMRELLGTEISKLIPAVKLDCDNEEQHVCALGVRGNSIPVTVRIKAERDPKSEAFFGYYRSACKVGHFKMHFTQNLMKLVFVSFTGKNNWSVRFKMIMRSQYGY</sequence>
<reference evidence="3" key="1">
    <citation type="submission" date="2016-06" db="UniProtKB">
        <authorList>
            <consortium name="WormBaseParasite"/>
        </authorList>
    </citation>
    <scope>IDENTIFICATION</scope>
</reference>
<proteinExistence type="predicted"/>
<keyword evidence="2" id="KW-1185">Reference proteome</keyword>
<organism evidence="3">
    <name type="scientific">Gongylonema pulchrum</name>
    <dbReference type="NCBI Taxonomy" id="637853"/>
    <lineage>
        <taxon>Eukaryota</taxon>
        <taxon>Metazoa</taxon>
        <taxon>Ecdysozoa</taxon>
        <taxon>Nematoda</taxon>
        <taxon>Chromadorea</taxon>
        <taxon>Rhabditida</taxon>
        <taxon>Spirurina</taxon>
        <taxon>Spiruromorpha</taxon>
        <taxon>Spiruroidea</taxon>
        <taxon>Gongylonematidae</taxon>
        <taxon>Gongylonema</taxon>
    </lineage>
</organism>
<reference evidence="1 2" key="2">
    <citation type="submission" date="2018-11" db="EMBL/GenBank/DDBJ databases">
        <authorList>
            <consortium name="Pathogen Informatics"/>
        </authorList>
    </citation>
    <scope>NUCLEOTIDE SEQUENCE [LARGE SCALE GENOMIC DNA]</scope>
</reference>
<evidence type="ECO:0000313" key="1">
    <source>
        <dbReference type="EMBL" id="VDN41322.1"/>
    </source>
</evidence>
<dbReference type="Proteomes" id="UP000271098">
    <property type="component" value="Unassembled WGS sequence"/>
</dbReference>
<dbReference type="OrthoDB" id="5855531at2759"/>
<name>A0A183EQU0_9BILA</name>
<dbReference type="EMBL" id="UYRT01097515">
    <property type="protein sequence ID" value="VDN41322.1"/>
    <property type="molecule type" value="Genomic_DNA"/>
</dbReference>
<evidence type="ECO:0000313" key="2">
    <source>
        <dbReference type="Proteomes" id="UP000271098"/>
    </source>
</evidence>